<feature type="transmembrane region" description="Helical" evidence="1">
    <location>
        <begin position="6"/>
        <end position="27"/>
    </location>
</feature>
<name>A0A6N6N746_9BACT</name>
<dbReference type="NCBIfam" id="TIGR04391">
    <property type="entry name" value="CcmD_alt_fam"/>
    <property type="match status" value="1"/>
</dbReference>
<protein>
    <submittedName>
        <fullName evidence="2">CcmD family protein</fullName>
    </submittedName>
</protein>
<dbReference type="RefSeq" id="WP_151149597.1">
    <property type="nucleotide sequence ID" value="NZ_WAIE01000001.1"/>
</dbReference>
<dbReference type="AlphaFoldDB" id="A0A6N6N746"/>
<evidence type="ECO:0000313" key="2">
    <source>
        <dbReference type="EMBL" id="KAB1443265.1"/>
    </source>
</evidence>
<comment type="caution">
    <text evidence="2">The sequence shown here is derived from an EMBL/GenBank/DDBJ whole genome shotgun (WGS) entry which is preliminary data.</text>
</comment>
<keyword evidence="1" id="KW-0812">Transmembrane</keyword>
<gene>
    <name evidence="2" type="ORF">F8A88_03085</name>
</gene>
<dbReference type="OrthoDB" id="5472224at2"/>
<keyword evidence="1" id="KW-1133">Transmembrane helix</keyword>
<proteinExistence type="predicted"/>
<accession>A0A6N6N746</accession>
<reference evidence="2 3" key="1">
    <citation type="journal article" date="2017" name="Int. J. Syst. Evol. Microbiol.">
        <title>Desulfovibrio senegalensis sp. nov., a mesophilic sulfate reducer isolated from marine sediment.</title>
        <authorList>
            <person name="Thioye A."/>
            <person name="Gam Z.B.A."/>
            <person name="Mbengue M."/>
            <person name="Cayol J.L."/>
            <person name="Joseph-Bartoli M."/>
            <person name="Toure-Kane C."/>
            <person name="Labat M."/>
        </authorList>
    </citation>
    <scope>NUCLEOTIDE SEQUENCE [LARGE SCALE GENOMIC DNA]</scope>
    <source>
        <strain evidence="2 3">DSM 101509</strain>
    </source>
</reference>
<sequence>MSVATYLFTANIIVWTGIAGYVVFLASRSATLEKRVRQLELLGADNDES</sequence>
<keyword evidence="1" id="KW-0472">Membrane</keyword>
<evidence type="ECO:0000313" key="3">
    <source>
        <dbReference type="Proteomes" id="UP000438699"/>
    </source>
</evidence>
<keyword evidence="3" id="KW-1185">Reference proteome</keyword>
<dbReference type="InterPro" id="IPR030888">
    <property type="entry name" value="Put_ccm"/>
</dbReference>
<dbReference type="Proteomes" id="UP000438699">
    <property type="component" value="Unassembled WGS sequence"/>
</dbReference>
<organism evidence="2 3">
    <name type="scientific">Pseudodesulfovibrio senegalensis</name>
    <dbReference type="NCBI Taxonomy" id="1721087"/>
    <lineage>
        <taxon>Bacteria</taxon>
        <taxon>Pseudomonadati</taxon>
        <taxon>Thermodesulfobacteriota</taxon>
        <taxon>Desulfovibrionia</taxon>
        <taxon>Desulfovibrionales</taxon>
        <taxon>Desulfovibrionaceae</taxon>
    </lineage>
</organism>
<evidence type="ECO:0000256" key="1">
    <source>
        <dbReference type="SAM" id="Phobius"/>
    </source>
</evidence>
<dbReference type="EMBL" id="WAIE01000001">
    <property type="protein sequence ID" value="KAB1443265.1"/>
    <property type="molecule type" value="Genomic_DNA"/>
</dbReference>